<keyword evidence="3 7" id="KW-0812">Transmembrane</keyword>
<dbReference type="SUPFAM" id="SSF103473">
    <property type="entry name" value="MFS general substrate transporter"/>
    <property type="match status" value="1"/>
</dbReference>
<evidence type="ECO:0000256" key="7">
    <source>
        <dbReference type="SAM" id="Phobius"/>
    </source>
</evidence>
<dbReference type="SMR" id="A0A194VT11"/>
<feature type="region of interest" description="Disordered" evidence="6">
    <location>
        <begin position="1"/>
        <end position="31"/>
    </location>
</feature>
<dbReference type="FunFam" id="1.20.1250.20:FF:000196">
    <property type="entry name" value="MFS toxin efflux pump (AflT)"/>
    <property type="match status" value="1"/>
</dbReference>
<dbReference type="Gene3D" id="1.20.1250.20">
    <property type="entry name" value="MFS general substrate transporter like domains"/>
    <property type="match status" value="1"/>
</dbReference>
<reference evidence="9" key="1">
    <citation type="submission" date="2014-12" db="EMBL/GenBank/DDBJ databases">
        <title>Genome Sequence of Valsa Canker Pathogens Uncovers a Specific Adaption of Colonization on Woody Bark.</title>
        <authorList>
            <person name="Yin Z."/>
            <person name="Liu H."/>
            <person name="Gao X."/>
            <person name="Li Z."/>
            <person name="Song N."/>
            <person name="Ke X."/>
            <person name="Dai Q."/>
            <person name="Wu Y."/>
            <person name="Sun Y."/>
            <person name="Xu J.-R."/>
            <person name="Kang Z.K."/>
            <person name="Wang L."/>
            <person name="Huang L."/>
        </authorList>
    </citation>
    <scope>NUCLEOTIDE SEQUENCE [LARGE SCALE GENOMIC DNA]</scope>
    <source>
        <strain evidence="9">03-8</strain>
    </source>
</reference>
<evidence type="ECO:0000313" key="9">
    <source>
        <dbReference type="EMBL" id="KUI67142.1"/>
    </source>
</evidence>
<keyword evidence="5 7" id="KW-0472">Membrane</keyword>
<dbReference type="EMBL" id="CM003100">
    <property type="protein sequence ID" value="KUI67142.1"/>
    <property type="molecule type" value="Genomic_DNA"/>
</dbReference>
<dbReference type="GO" id="GO:0022857">
    <property type="term" value="F:transmembrane transporter activity"/>
    <property type="evidence" value="ECO:0007669"/>
    <property type="project" value="InterPro"/>
</dbReference>
<evidence type="ECO:0000256" key="2">
    <source>
        <dbReference type="ARBA" id="ARBA00022448"/>
    </source>
</evidence>
<dbReference type="PANTHER" id="PTHR23501">
    <property type="entry name" value="MAJOR FACILITATOR SUPERFAMILY"/>
    <property type="match status" value="1"/>
</dbReference>
<gene>
    <name evidence="9" type="ORF">VM1G_02574</name>
</gene>
<accession>A0A194VT11</accession>
<dbReference type="PROSITE" id="PS50850">
    <property type="entry name" value="MFS"/>
    <property type="match status" value="1"/>
</dbReference>
<dbReference type="InterPro" id="IPR036259">
    <property type="entry name" value="MFS_trans_sf"/>
</dbReference>
<evidence type="ECO:0000313" key="10">
    <source>
        <dbReference type="Proteomes" id="UP000078559"/>
    </source>
</evidence>
<dbReference type="Pfam" id="PF07690">
    <property type="entry name" value="MFS_1"/>
    <property type="match status" value="1"/>
</dbReference>
<keyword evidence="10" id="KW-1185">Reference proteome</keyword>
<feature type="transmembrane region" description="Helical" evidence="7">
    <location>
        <begin position="296"/>
        <end position="314"/>
    </location>
</feature>
<name>A0A194VT11_CYTMA</name>
<feature type="transmembrane region" description="Helical" evidence="7">
    <location>
        <begin position="326"/>
        <end position="348"/>
    </location>
</feature>
<feature type="transmembrane region" description="Helical" evidence="7">
    <location>
        <begin position="360"/>
        <end position="379"/>
    </location>
</feature>
<dbReference type="PANTHER" id="PTHR23501:SF199">
    <property type="entry name" value="MFS EFFLUX TRANSPORTER INPD-RELATED"/>
    <property type="match status" value="1"/>
</dbReference>
<comment type="subcellular location">
    <subcellularLocation>
        <location evidence="1">Membrane</location>
        <topology evidence="1">Multi-pass membrane protein</topology>
    </subcellularLocation>
</comment>
<dbReference type="AlphaFoldDB" id="A0A194VT11"/>
<evidence type="ECO:0000256" key="5">
    <source>
        <dbReference type="ARBA" id="ARBA00023136"/>
    </source>
</evidence>
<dbReference type="CDD" id="cd17502">
    <property type="entry name" value="MFS_Azr1_MDR_like"/>
    <property type="match status" value="1"/>
</dbReference>
<dbReference type="OrthoDB" id="10021397at2759"/>
<feature type="transmembrane region" description="Helical" evidence="7">
    <location>
        <begin position="106"/>
        <end position="126"/>
    </location>
</feature>
<feature type="domain" description="Major facilitator superfamily (MFS) profile" evidence="8">
    <location>
        <begin position="42"/>
        <end position="458"/>
    </location>
</feature>
<proteinExistence type="predicted"/>
<feature type="transmembrane region" description="Helical" evidence="7">
    <location>
        <begin position="436"/>
        <end position="455"/>
    </location>
</feature>
<evidence type="ECO:0000256" key="4">
    <source>
        <dbReference type="ARBA" id="ARBA00022989"/>
    </source>
</evidence>
<feature type="transmembrane region" description="Helical" evidence="7">
    <location>
        <begin position="237"/>
        <end position="257"/>
    </location>
</feature>
<evidence type="ECO:0000259" key="8">
    <source>
        <dbReference type="PROSITE" id="PS50850"/>
    </source>
</evidence>
<sequence length="478" mass="50933">MSSLSPSTPPNEGDGESSIRPPAQPTPAPSEAHLSGLKFGVTLFALLIAVFCVALDSTIISTAIPRITDDFHNLHDVGWYGSAYLLTKCAFQLPFGKVFRIFSLKWSFLTALFLFEVGSIVCAAAPSSAALIVGRAVAGIGSAGVTGGSLVIIAHIVPMEKRPTYQSLTGGMFGVASIVAPLWGGTTYSWNSGQIIALFVVFGVTLLAFVGIQAWLGEKATIPRRIATQRTVWSACIYTFCLTGTFFLMVYFIPIYFQAVKGVSALQSGIDTIPLIVPQVLALIMAGILTSKLGYYMPFIYMAVVISSVAAGLLTTLTPSTTSANWIGYQILFGFGIGCGFQLPQIAAQTVLPFKDIPTGIAITLFFQSLGGSIFVSAGNNILNDRLVRYITALKLQGVNAEDVIEAGATAWRGVVPEDYVGAVVNAYSRALRDTFRVGLITVCLSCVGAAFMEWKTVKRGPPKKAATDDEEKKADVK</sequence>
<evidence type="ECO:0000256" key="6">
    <source>
        <dbReference type="SAM" id="MobiDB-lite"/>
    </source>
</evidence>
<keyword evidence="2" id="KW-0813">Transport</keyword>
<dbReference type="InterPro" id="IPR011701">
    <property type="entry name" value="MFS"/>
</dbReference>
<feature type="transmembrane region" description="Helical" evidence="7">
    <location>
        <begin position="195"/>
        <end position="216"/>
    </location>
</feature>
<evidence type="ECO:0000256" key="3">
    <source>
        <dbReference type="ARBA" id="ARBA00022692"/>
    </source>
</evidence>
<dbReference type="InterPro" id="IPR020846">
    <property type="entry name" value="MFS_dom"/>
</dbReference>
<dbReference type="GO" id="GO:0005886">
    <property type="term" value="C:plasma membrane"/>
    <property type="evidence" value="ECO:0007669"/>
    <property type="project" value="TreeGrafter"/>
</dbReference>
<feature type="transmembrane region" description="Helical" evidence="7">
    <location>
        <begin position="39"/>
        <end position="64"/>
    </location>
</feature>
<organism evidence="9 10">
    <name type="scientific">Cytospora mali</name>
    <name type="common">Apple Valsa canker fungus</name>
    <name type="synonym">Valsa mali</name>
    <dbReference type="NCBI Taxonomy" id="578113"/>
    <lineage>
        <taxon>Eukaryota</taxon>
        <taxon>Fungi</taxon>
        <taxon>Dikarya</taxon>
        <taxon>Ascomycota</taxon>
        <taxon>Pezizomycotina</taxon>
        <taxon>Sordariomycetes</taxon>
        <taxon>Sordariomycetidae</taxon>
        <taxon>Diaporthales</taxon>
        <taxon>Cytosporaceae</taxon>
        <taxon>Cytospora</taxon>
    </lineage>
</organism>
<evidence type="ECO:0000256" key="1">
    <source>
        <dbReference type="ARBA" id="ARBA00004141"/>
    </source>
</evidence>
<feature type="transmembrane region" description="Helical" evidence="7">
    <location>
        <begin position="132"/>
        <end position="153"/>
    </location>
</feature>
<keyword evidence="4 7" id="KW-1133">Transmembrane helix</keyword>
<dbReference type="Proteomes" id="UP000078559">
    <property type="component" value="Chromosome 3"/>
</dbReference>
<feature type="transmembrane region" description="Helical" evidence="7">
    <location>
        <begin position="165"/>
        <end position="183"/>
    </location>
</feature>
<protein>
    <submittedName>
        <fullName evidence="9">HC-toxin efflux carrier TOXA</fullName>
    </submittedName>
</protein>